<keyword evidence="1" id="KW-0812">Transmembrane</keyword>
<evidence type="ECO:0000313" key="3">
    <source>
        <dbReference type="EMBL" id="KAJ7765826.1"/>
    </source>
</evidence>
<gene>
    <name evidence="3" type="ORF">DFH07DRAFT_357647</name>
</gene>
<feature type="transmembrane region" description="Helical" evidence="1">
    <location>
        <begin position="110"/>
        <end position="131"/>
    </location>
</feature>
<sequence length="167" mass="17963">MSRVLSSFLLFLRLPLALLTPILSDALVSGARNSSRSGSPSDLVRCGGRARSSWAYAGGSAIAVRKGRQIPVSLQIFRSSLSPSHDAIHDGLRIHTPKPPAPAHFFRAPLLIFACVLFPLPSFCLLVLGVFQNGFLDLLLDSNVGRIARPVHAGFQLSGTVHHCSRT</sequence>
<keyword evidence="4" id="KW-1185">Reference proteome</keyword>
<feature type="signal peptide" evidence="2">
    <location>
        <begin position="1"/>
        <end position="19"/>
    </location>
</feature>
<proteinExistence type="predicted"/>
<evidence type="ECO:0000313" key="4">
    <source>
        <dbReference type="Proteomes" id="UP001215280"/>
    </source>
</evidence>
<dbReference type="EMBL" id="JARJLG010000034">
    <property type="protein sequence ID" value="KAJ7765826.1"/>
    <property type="molecule type" value="Genomic_DNA"/>
</dbReference>
<name>A0AAD7JM81_9AGAR</name>
<dbReference type="AlphaFoldDB" id="A0AAD7JM81"/>
<keyword evidence="1" id="KW-1133">Transmembrane helix</keyword>
<accession>A0AAD7JM81</accession>
<evidence type="ECO:0000256" key="2">
    <source>
        <dbReference type="SAM" id="SignalP"/>
    </source>
</evidence>
<keyword evidence="2" id="KW-0732">Signal</keyword>
<keyword evidence="1" id="KW-0472">Membrane</keyword>
<evidence type="ECO:0000256" key="1">
    <source>
        <dbReference type="SAM" id="Phobius"/>
    </source>
</evidence>
<dbReference type="Proteomes" id="UP001215280">
    <property type="component" value="Unassembled WGS sequence"/>
</dbReference>
<evidence type="ECO:0008006" key="5">
    <source>
        <dbReference type="Google" id="ProtNLM"/>
    </source>
</evidence>
<feature type="chain" id="PRO_5041947200" description="Secreted protein" evidence="2">
    <location>
        <begin position="20"/>
        <end position="167"/>
    </location>
</feature>
<reference evidence="3" key="1">
    <citation type="submission" date="2023-03" db="EMBL/GenBank/DDBJ databases">
        <title>Massive genome expansion in bonnet fungi (Mycena s.s.) driven by repeated elements and novel gene families across ecological guilds.</title>
        <authorList>
            <consortium name="Lawrence Berkeley National Laboratory"/>
            <person name="Harder C.B."/>
            <person name="Miyauchi S."/>
            <person name="Viragh M."/>
            <person name="Kuo A."/>
            <person name="Thoen E."/>
            <person name="Andreopoulos B."/>
            <person name="Lu D."/>
            <person name="Skrede I."/>
            <person name="Drula E."/>
            <person name="Henrissat B."/>
            <person name="Morin E."/>
            <person name="Kohler A."/>
            <person name="Barry K."/>
            <person name="LaButti K."/>
            <person name="Morin E."/>
            <person name="Salamov A."/>
            <person name="Lipzen A."/>
            <person name="Mereny Z."/>
            <person name="Hegedus B."/>
            <person name="Baldrian P."/>
            <person name="Stursova M."/>
            <person name="Weitz H."/>
            <person name="Taylor A."/>
            <person name="Grigoriev I.V."/>
            <person name="Nagy L.G."/>
            <person name="Martin F."/>
            <person name="Kauserud H."/>
        </authorList>
    </citation>
    <scope>NUCLEOTIDE SEQUENCE</scope>
    <source>
        <strain evidence="3">CBHHK188m</strain>
    </source>
</reference>
<comment type="caution">
    <text evidence="3">The sequence shown here is derived from an EMBL/GenBank/DDBJ whole genome shotgun (WGS) entry which is preliminary data.</text>
</comment>
<organism evidence="3 4">
    <name type="scientific">Mycena maculata</name>
    <dbReference type="NCBI Taxonomy" id="230809"/>
    <lineage>
        <taxon>Eukaryota</taxon>
        <taxon>Fungi</taxon>
        <taxon>Dikarya</taxon>
        <taxon>Basidiomycota</taxon>
        <taxon>Agaricomycotina</taxon>
        <taxon>Agaricomycetes</taxon>
        <taxon>Agaricomycetidae</taxon>
        <taxon>Agaricales</taxon>
        <taxon>Marasmiineae</taxon>
        <taxon>Mycenaceae</taxon>
        <taxon>Mycena</taxon>
    </lineage>
</organism>
<protein>
    <recommendedName>
        <fullName evidence="5">Secreted protein</fullName>
    </recommendedName>
</protein>